<evidence type="ECO:0000256" key="1">
    <source>
        <dbReference type="SAM" id="MobiDB-lite"/>
    </source>
</evidence>
<reference evidence="3" key="1">
    <citation type="journal article" date="2023" name="Insect Mol. Biol.">
        <title>Genome sequencing provides insights into the evolution of gene families encoding plant cell wall-degrading enzymes in longhorned beetles.</title>
        <authorList>
            <person name="Shin N.R."/>
            <person name="Okamura Y."/>
            <person name="Kirsch R."/>
            <person name="Pauchet Y."/>
        </authorList>
    </citation>
    <scope>NUCLEOTIDE SEQUENCE</scope>
    <source>
        <strain evidence="3">MMC_N1</strain>
    </source>
</reference>
<name>A0ABQ9IYS7_9CUCU</name>
<sequence length="77" mass="9162">MIKFCVFTLFLTQLDIKVGIYDYQIKTPDYCDADSINRIFLNIDTFKLVFKQSRQKRDYPSTPKPNSNEHRTYKSMA</sequence>
<organism evidence="3 4">
    <name type="scientific">Molorchus minor</name>
    <dbReference type="NCBI Taxonomy" id="1323400"/>
    <lineage>
        <taxon>Eukaryota</taxon>
        <taxon>Metazoa</taxon>
        <taxon>Ecdysozoa</taxon>
        <taxon>Arthropoda</taxon>
        <taxon>Hexapoda</taxon>
        <taxon>Insecta</taxon>
        <taxon>Pterygota</taxon>
        <taxon>Neoptera</taxon>
        <taxon>Endopterygota</taxon>
        <taxon>Coleoptera</taxon>
        <taxon>Polyphaga</taxon>
        <taxon>Cucujiformia</taxon>
        <taxon>Chrysomeloidea</taxon>
        <taxon>Cerambycidae</taxon>
        <taxon>Lamiinae</taxon>
        <taxon>Monochamini</taxon>
        <taxon>Molorchus</taxon>
    </lineage>
</organism>
<feature type="signal peptide" evidence="2">
    <location>
        <begin position="1"/>
        <end position="19"/>
    </location>
</feature>
<feature type="chain" id="PRO_5046347097" evidence="2">
    <location>
        <begin position="20"/>
        <end position="77"/>
    </location>
</feature>
<protein>
    <submittedName>
        <fullName evidence="3">Uncharacterized protein</fullName>
    </submittedName>
</protein>
<dbReference type="Proteomes" id="UP001162164">
    <property type="component" value="Unassembled WGS sequence"/>
</dbReference>
<gene>
    <name evidence="3" type="ORF">NQ317_018587</name>
</gene>
<proteinExistence type="predicted"/>
<accession>A0ABQ9IYS7</accession>
<comment type="caution">
    <text evidence="3">The sequence shown here is derived from an EMBL/GenBank/DDBJ whole genome shotgun (WGS) entry which is preliminary data.</text>
</comment>
<evidence type="ECO:0000313" key="4">
    <source>
        <dbReference type="Proteomes" id="UP001162164"/>
    </source>
</evidence>
<feature type="compositionally biased region" description="Basic and acidic residues" evidence="1">
    <location>
        <begin position="67"/>
        <end position="77"/>
    </location>
</feature>
<keyword evidence="2" id="KW-0732">Signal</keyword>
<keyword evidence="4" id="KW-1185">Reference proteome</keyword>
<feature type="region of interest" description="Disordered" evidence="1">
    <location>
        <begin position="55"/>
        <end position="77"/>
    </location>
</feature>
<evidence type="ECO:0000313" key="3">
    <source>
        <dbReference type="EMBL" id="KAJ8969141.1"/>
    </source>
</evidence>
<evidence type="ECO:0000256" key="2">
    <source>
        <dbReference type="SAM" id="SignalP"/>
    </source>
</evidence>
<dbReference type="EMBL" id="JAPWTJ010001858">
    <property type="protein sequence ID" value="KAJ8969141.1"/>
    <property type="molecule type" value="Genomic_DNA"/>
</dbReference>